<sequence length="40" mass="4819">MNAQRKLQISFYLKKLNCRSYLCPVNHQVHSETRQLQRVS</sequence>
<protein>
    <submittedName>
        <fullName evidence="1">RCG41608</fullName>
    </submittedName>
</protein>
<evidence type="ECO:0000313" key="2">
    <source>
        <dbReference type="Proteomes" id="UP000234681"/>
    </source>
</evidence>
<organism evidence="1 2">
    <name type="scientific">Rattus norvegicus</name>
    <name type="common">Rat</name>
    <dbReference type="NCBI Taxonomy" id="10116"/>
    <lineage>
        <taxon>Eukaryota</taxon>
        <taxon>Metazoa</taxon>
        <taxon>Chordata</taxon>
        <taxon>Craniata</taxon>
        <taxon>Vertebrata</taxon>
        <taxon>Euteleostomi</taxon>
        <taxon>Mammalia</taxon>
        <taxon>Eutheria</taxon>
        <taxon>Euarchontoglires</taxon>
        <taxon>Glires</taxon>
        <taxon>Rodentia</taxon>
        <taxon>Myomorpha</taxon>
        <taxon>Muroidea</taxon>
        <taxon>Muridae</taxon>
        <taxon>Murinae</taxon>
        <taxon>Rattus</taxon>
    </lineage>
</organism>
<dbReference type="AlphaFoldDB" id="A6II52"/>
<gene>
    <name evidence="1" type="ORF">rCG_41608</name>
</gene>
<evidence type="ECO:0000313" key="1">
    <source>
        <dbReference type="EMBL" id="EDM01350.1"/>
    </source>
</evidence>
<reference evidence="2" key="1">
    <citation type="submission" date="2005-09" db="EMBL/GenBank/DDBJ databases">
        <authorList>
            <person name="Mural R.J."/>
            <person name="Li P.W."/>
            <person name="Adams M.D."/>
            <person name="Amanatides P.G."/>
            <person name="Baden-Tillson H."/>
            <person name="Barnstead M."/>
            <person name="Chin S.H."/>
            <person name="Dew I."/>
            <person name="Evans C.A."/>
            <person name="Ferriera S."/>
            <person name="Flanigan M."/>
            <person name="Fosler C."/>
            <person name="Glodek A."/>
            <person name="Gu Z."/>
            <person name="Holt R.A."/>
            <person name="Jennings D."/>
            <person name="Kraft C.L."/>
            <person name="Lu F."/>
            <person name="Nguyen T."/>
            <person name="Nusskern D.R."/>
            <person name="Pfannkoch C.M."/>
            <person name="Sitter C."/>
            <person name="Sutton G.G."/>
            <person name="Venter J.C."/>
            <person name="Wang Z."/>
            <person name="Woodage T."/>
            <person name="Zheng X.H."/>
            <person name="Zhong F."/>
        </authorList>
    </citation>
    <scope>NUCLEOTIDE SEQUENCE [LARGE SCALE GENOMIC DNA]</scope>
    <source>
        <strain>BN</strain>
        <strain evidence="2">Sprague-Dawley</strain>
    </source>
</reference>
<dbReference type="EMBL" id="CH473961">
    <property type="protein sequence ID" value="EDM01350.1"/>
    <property type="molecule type" value="Genomic_DNA"/>
</dbReference>
<name>A6II52_RAT</name>
<dbReference type="Proteomes" id="UP000234681">
    <property type="component" value="Chromosome 2"/>
</dbReference>
<accession>A6II52</accession>
<proteinExistence type="predicted"/>